<name>A0A8X9A9Z1_SALSN</name>
<evidence type="ECO:0000313" key="2">
    <source>
        <dbReference type="EMBL" id="KAG6433001.1"/>
    </source>
</evidence>
<feature type="compositionally biased region" description="Acidic residues" evidence="1">
    <location>
        <begin position="230"/>
        <end position="242"/>
    </location>
</feature>
<organism evidence="2">
    <name type="scientific">Salvia splendens</name>
    <name type="common">Scarlet sage</name>
    <dbReference type="NCBI Taxonomy" id="180675"/>
    <lineage>
        <taxon>Eukaryota</taxon>
        <taxon>Viridiplantae</taxon>
        <taxon>Streptophyta</taxon>
        <taxon>Embryophyta</taxon>
        <taxon>Tracheophyta</taxon>
        <taxon>Spermatophyta</taxon>
        <taxon>Magnoliopsida</taxon>
        <taxon>eudicotyledons</taxon>
        <taxon>Gunneridae</taxon>
        <taxon>Pentapetalae</taxon>
        <taxon>asterids</taxon>
        <taxon>lamiids</taxon>
        <taxon>Lamiales</taxon>
        <taxon>Lamiaceae</taxon>
        <taxon>Nepetoideae</taxon>
        <taxon>Mentheae</taxon>
        <taxon>Salviinae</taxon>
        <taxon>Salvia</taxon>
        <taxon>Salvia subgen. Calosphace</taxon>
        <taxon>core Calosphace</taxon>
    </lineage>
</organism>
<dbReference type="EMBL" id="PNBA02000002">
    <property type="protein sequence ID" value="KAG6433001.1"/>
    <property type="molecule type" value="Genomic_DNA"/>
</dbReference>
<evidence type="ECO:0000256" key="1">
    <source>
        <dbReference type="SAM" id="MobiDB-lite"/>
    </source>
</evidence>
<gene>
    <name evidence="2" type="ORF">SASPL_104603</name>
</gene>
<proteinExistence type="predicted"/>
<reference evidence="2" key="2">
    <citation type="submission" date="2020-08" db="EMBL/GenBank/DDBJ databases">
        <title>Plant Genome Project.</title>
        <authorList>
            <person name="Zhang R.-G."/>
        </authorList>
    </citation>
    <scope>NUCLEOTIDE SEQUENCE</scope>
    <source>
        <strain evidence="2">Huo1</strain>
        <tissue evidence="2">Leaf</tissue>
    </source>
</reference>
<protein>
    <recommendedName>
        <fullName evidence="4">BHLH domain-containing protein</fullName>
    </recommendedName>
</protein>
<evidence type="ECO:0008006" key="4">
    <source>
        <dbReference type="Google" id="ProtNLM"/>
    </source>
</evidence>
<dbReference type="AlphaFoldDB" id="A0A8X9A9Z1"/>
<evidence type="ECO:0000313" key="3">
    <source>
        <dbReference type="Proteomes" id="UP000298416"/>
    </source>
</evidence>
<dbReference type="PANTHER" id="PTHR36066">
    <property type="entry name" value="TRANSCRIPTION FACTOR BHLH145"/>
    <property type="match status" value="1"/>
</dbReference>
<feature type="compositionally biased region" description="Basic and acidic residues" evidence="1">
    <location>
        <begin position="273"/>
        <end position="298"/>
    </location>
</feature>
<dbReference type="Proteomes" id="UP000298416">
    <property type="component" value="Unassembled WGS sequence"/>
</dbReference>
<accession>A0A8X9A9Z1</accession>
<feature type="region of interest" description="Disordered" evidence="1">
    <location>
        <begin position="230"/>
        <end position="298"/>
    </location>
</feature>
<reference evidence="2" key="1">
    <citation type="submission" date="2018-01" db="EMBL/GenBank/DDBJ databases">
        <authorList>
            <person name="Mao J.F."/>
        </authorList>
    </citation>
    <scope>NUCLEOTIDE SEQUENCE</scope>
    <source>
        <strain evidence="2">Huo1</strain>
        <tissue evidence="2">Leaf</tissue>
    </source>
</reference>
<keyword evidence="3" id="KW-1185">Reference proteome</keyword>
<dbReference type="PANTHER" id="PTHR36066:SF8">
    <property type="entry name" value="TRANSCRIPTION FACTOR SAC51"/>
    <property type="match status" value="1"/>
</dbReference>
<dbReference type="InterPro" id="IPR037546">
    <property type="entry name" value="SAC51-like"/>
</dbReference>
<comment type="caution">
    <text evidence="2">The sequence shown here is derived from an EMBL/GenBank/DDBJ whole genome shotgun (WGS) entry which is preliminary data.</text>
</comment>
<sequence>MVCQAASQTRFRALKHESGISGRTTIIVVIACFQPLQNCQAEYFRSLFGRMATAKESQAHQKFTARNSSYTDHMGMYYCQRTTAANDVIIEQCASDSPSLNAGQQGAVGGSRLPHCNIRYATEDPYRKGSHCIIDRQPVGAPQRRFLIFDQSKNHTRLFFSPSFSSLSRMFLSKTPASANGSFAKVDTPVNRCILMKPVVEEKWDENHPSYGEGEMDEDTDEINALLYSDSDEDDNSEDDEVTSTGHSLPLSLDEITEEVASSDHKSSKRKRLLDGRDEKSSFETSRRLRYSGDDDSGKKVKIREALKMLESIIPGLDESNPLSIIDGAVAYLKSMKSEAESLRRRKGATWTP</sequence>